<dbReference type="EMBL" id="VIIS01000581">
    <property type="protein sequence ID" value="KAF0307366.1"/>
    <property type="molecule type" value="Genomic_DNA"/>
</dbReference>
<dbReference type="SUPFAM" id="SSF54189">
    <property type="entry name" value="Ribosomal proteins S24e, L23 and L15e"/>
    <property type="match status" value="1"/>
</dbReference>
<feature type="compositionally biased region" description="Basic residues" evidence="5">
    <location>
        <begin position="162"/>
        <end position="181"/>
    </location>
</feature>
<reference evidence="6 7" key="1">
    <citation type="submission" date="2019-07" db="EMBL/GenBank/DDBJ databases">
        <title>Draft genome assembly of a fouling barnacle, Amphibalanus amphitrite (Darwin, 1854): The first reference genome for Thecostraca.</title>
        <authorList>
            <person name="Kim W."/>
        </authorList>
    </citation>
    <scope>NUCLEOTIDE SEQUENCE [LARGE SCALE GENOMIC DNA]</scope>
    <source>
        <strain evidence="6">SNU_AA5</strain>
        <tissue evidence="6">Soma without cirri and trophi</tissue>
    </source>
</reference>
<protein>
    <recommendedName>
        <fullName evidence="4">Ribosomal protein L15</fullName>
    </recommendedName>
</protein>
<name>A0A6A4WIW6_AMPAM</name>
<dbReference type="OrthoDB" id="10255148at2759"/>
<dbReference type="InterPro" id="IPR012678">
    <property type="entry name" value="Ribosomal_uL23/eL15/eS24_sf"/>
</dbReference>
<dbReference type="SMART" id="SM01384">
    <property type="entry name" value="Ribosomal_L15e"/>
    <property type="match status" value="1"/>
</dbReference>
<feature type="region of interest" description="Disordered" evidence="5">
    <location>
        <begin position="162"/>
        <end position="187"/>
    </location>
</feature>
<sequence>MGAYKYMQELWRKKQSDVMRYLLRVRMWQYRQLNKIHRCVRPTRPEKARRLGYRAKQGYAIYRVRLRRGGRKRPVHKGATYGKPVRQGVNELKLNMNHQSVAEGRVGKKCNALRVLNSYWVGQDATYKYFEVILVDPAHKAIRHDAKINWICNAVHKHRELRGKTSAGRKHRGIGHGRKFNNTKGGSRRANWLRRNTLSLRRKR</sequence>
<evidence type="ECO:0000256" key="4">
    <source>
        <dbReference type="RuleBase" id="RU000663"/>
    </source>
</evidence>
<keyword evidence="2 4" id="KW-0689">Ribosomal protein</keyword>
<evidence type="ECO:0000256" key="5">
    <source>
        <dbReference type="SAM" id="MobiDB-lite"/>
    </source>
</evidence>
<comment type="similarity">
    <text evidence="1 4">Belongs to the eukaryotic ribosomal protein eL15 family.</text>
</comment>
<dbReference type="GO" id="GO:0022625">
    <property type="term" value="C:cytosolic large ribosomal subunit"/>
    <property type="evidence" value="ECO:0007669"/>
    <property type="project" value="TreeGrafter"/>
</dbReference>
<evidence type="ECO:0000256" key="1">
    <source>
        <dbReference type="ARBA" id="ARBA00006857"/>
    </source>
</evidence>
<dbReference type="FunFam" id="3.40.1120.10:FF:000001">
    <property type="entry name" value="Ribosomal protein L15"/>
    <property type="match status" value="1"/>
</dbReference>
<dbReference type="InterPro" id="IPR024794">
    <property type="entry name" value="Rbsml_eL15_core_dom_sf"/>
</dbReference>
<accession>A0A6A4WIW6</accession>
<dbReference type="Proteomes" id="UP000440578">
    <property type="component" value="Unassembled WGS sequence"/>
</dbReference>
<organism evidence="6 7">
    <name type="scientific">Amphibalanus amphitrite</name>
    <name type="common">Striped barnacle</name>
    <name type="synonym">Balanus amphitrite</name>
    <dbReference type="NCBI Taxonomy" id="1232801"/>
    <lineage>
        <taxon>Eukaryota</taxon>
        <taxon>Metazoa</taxon>
        <taxon>Ecdysozoa</taxon>
        <taxon>Arthropoda</taxon>
        <taxon>Crustacea</taxon>
        <taxon>Multicrustacea</taxon>
        <taxon>Cirripedia</taxon>
        <taxon>Thoracica</taxon>
        <taxon>Thoracicalcarea</taxon>
        <taxon>Balanomorpha</taxon>
        <taxon>Balanoidea</taxon>
        <taxon>Balanidae</taxon>
        <taxon>Amphibalaninae</taxon>
        <taxon>Amphibalanus</taxon>
    </lineage>
</organism>
<dbReference type="GO" id="GO:0003735">
    <property type="term" value="F:structural constituent of ribosome"/>
    <property type="evidence" value="ECO:0007669"/>
    <property type="project" value="InterPro"/>
</dbReference>
<dbReference type="AlphaFoldDB" id="A0A6A4WIW6"/>
<dbReference type="InterPro" id="IPR000439">
    <property type="entry name" value="Ribosomal_eL15"/>
</dbReference>
<dbReference type="PANTHER" id="PTHR11847:SF4">
    <property type="entry name" value="LARGE RIBOSOMAL SUBUNIT PROTEIN EL15"/>
    <property type="match status" value="1"/>
</dbReference>
<evidence type="ECO:0000313" key="6">
    <source>
        <dbReference type="EMBL" id="KAF0307366.1"/>
    </source>
</evidence>
<dbReference type="Gene3D" id="3.40.1120.10">
    <property type="entry name" value="Ribosomal protein l15e"/>
    <property type="match status" value="1"/>
</dbReference>
<evidence type="ECO:0000256" key="3">
    <source>
        <dbReference type="ARBA" id="ARBA00023274"/>
    </source>
</evidence>
<dbReference type="NCBIfam" id="NF003269">
    <property type="entry name" value="PRK04243.1"/>
    <property type="match status" value="1"/>
</dbReference>
<evidence type="ECO:0000313" key="7">
    <source>
        <dbReference type="Proteomes" id="UP000440578"/>
    </source>
</evidence>
<keyword evidence="3 4" id="KW-0687">Ribonucleoprotein</keyword>
<dbReference type="GO" id="GO:0002181">
    <property type="term" value="P:cytoplasmic translation"/>
    <property type="evidence" value="ECO:0007669"/>
    <property type="project" value="TreeGrafter"/>
</dbReference>
<comment type="caution">
    <text evidence="6">The sequence shown here is derived from an EMBL/GenBank/DDBJ whole genome shotgun (WGS) entry which is preliminary data.</text>
</comment>
<dbReference type="PANTHER" id="PTHR11847">
    <property type="entry name" value="RIBOSOMAL PROTEIN L15"/>
    <property type="match status" value="1"/>
</dbReference>
<proteinExistence type="inferred from homology"/>
<dbReference type="GO" id="GO:0003723">
    <property type="term" value="F:RNA binding"/>
    <property type="evidence" value="ECO:0007669"/>
    <property type="project" value="TreeGrafter"/>
</dbReference>
<gene>
    <name evidence="6" type="primary">Rpl15</name>
    <name evidence="6" type="ORF">FJT64_002297</name>
</gene>
<dbReference type="Pfam" id="PF00827">
    <property type="entry name" value="Ribosomal_L15e"/>
    <property type="match status" value="1"/>
</dbReference>
<keyword evidence="7" id="KW-1185">Reference proteome</keyword>
<evidence type="ECO:0000256" key="2">
    <source>
        <dbReference type="ARBA" id="ARBA00022980"/>
    </source>
</evidence>